<accession>T1KUL5</accession>
<dbReference type="EC" id="2.4.1.17" evidence="3"/>
<proteinExistence type="evidence at transcript level"/>
<dbReference type="EMBL" id="CAEY01000573">
    <property type="status" value="NOT_ANNOTATED_CDS"/>
    <property type="molecule type" value="Genomic_DNA"/>
</dbReference>
<feature type="transmembrane region" description="Helical" evidence="3">
    <location>
        <begin position="271"/>
        <end position="295"/>
    </location>
</feature>
<keyword evidence="2" id="KW-0328">Glycosyltransferase</keyword>
<gene>
    <name evidence="5" type="primary">107367594</name>
    <name evidence="4" type="synonym">UGT202A15</name>
</gene>
<keyword evidence="1 2" id="KW-0808">Transferase</keyword>
<comment type="subcellular location">
    <subcellularLocation>
        <location evidence="3">Membrane</location>
        <topology evidence="3">Single-pass membrane protein</topology>
    </subcellularLocation>
</comment>
<keyword evidence="3" id="KW-0472">Membrane</keyword>
<organism evidence="5 6">
    <name type="scientific">Tetranychus urticae</name>
    <name type="common">Two-spotted spider mite</name>
    <dbReference type="NCBI Taxonomy" id="32264"/>
    <lineage>
        <taxon>Eukaryota</taxon>
        <taxon>Metazoa</taxon>
        <taxon>Ecdysozoa</taxon>
        <taxon>Arthropoda</taxon>
        <taxon>Chelicerata</taxon>
        <taxon>Arachnida</taxon>
        <taxon>Acari</taxon>
        <taxon>Acariformes</taxon>
        <taxon>Trombidiformes</taxon>
        <taxon>Prostigmata</taxon>
        <taxon>Eleutherengona</taxon>
        <taxon>Raphignathae</taxon>
        <taxon>Tetranychoidea</taxon>
        <taxon>Tetranychidae</taxon>
        <taxon>Tetranychus</taxon>
    </lineage>
</organism>
<dbReference type="GO" id="GO:0016020">
    <property type="term" value="C:membrane"/>
    <property type="evidence" value="ECO:0007669"/>
    <property type="project" value="UniProtKB-SubCell"/>
</dbReference>
<dbReference type="SMR" id="T1KUL5"/>
<reference evidence="6" key="1">
    <citation type="submission" date="2011-08" db="EMBL/GenBank/DDBJ databases">
        <authorList>
            <person name="Rombauts S."/>
        </authorList>
    </citation>
    <scope>NUCLEOTIDE SEQUENCE</scope>
    <source>
        <strain evidence="6">London</strain>
    </source>
</reference>
<protein>
    <recommendedName>
        <fullName evidence="3">UDP-glucuronosyltransferase</fullName>
        <ecNumber evidence="3">2.4.1.17</ecNumber>
    </recommendedName>
</protein>
<dbReference type="RefSeq" id="NP_001310090.1">
    <property type="nucleotide sequence ID" value="NM_001323161.1"/>
</dbReference>
<comment type="similarity">
    <text evidence="2">Belongs to the UDP-glycosyltransferase family.</text>
</comment>
<dbReference type="Proteomes" id="UP000015104">
    <property type="component" value="Unassembled WGS sequence"/>
</dbReference>
<evidence type="ECO:0000313" key="6">
    <source>
        <dbReference type="Proteomes" id="UP000015104"/>
    </source>
</evidence>
<dbReference type="KEGG" id="tut:107367594"/>
<name>T1KUL5_TETUR</name>
<keyword evidence="3" id="KW-0812">Transmembrane</keyword>
<dbReference type="SUPFAM" id="SSF53756">
    <property type="entry name" value="UDP-Glycosyltransferase/glycogen phosphorylase"/>
    <property type="match status" value="1"/>
</dbReference>
<dbReference type="EnsemblMetazoa" id="tetur22g00440.1">
    <property type="protein sequence ID" value="tetur22g00440.1"/>
    <property type="gene ID" value="tetur22g00440"/>
</dbReference>
<dbReference type="InterPro" id="IPR050426">
    <property type="entry name" value="Glycosyltransferase_28"/>
</dbReference>
<dbReference type="Gene3D" id="3.40.50.2000">
    <property type="entry name" value="Glycogen Phosphorylase B"/>
    <property type="match status" value="2"/>
</dbReference>
<reference evidence="4" key="2">
    <citation type="journal article" date="2014" name="Insect Biochem. Mol. Biol.">
        <title>Bacterial origin of a diverse family of UDP-glycosyltransferase genes in the Tetranychus urticae genome.</title>
        <authorList>
            <person name="Ahn S.J."/>
            <person name="Dermauw W."/>
            <person name="Wybouw N."/>
            <person name="Heckel D.G."/>
            <person name="Van Leeuwen T."/>
        </authorList>
    </citation>
    <scope>NUCLEOTIDE SEQUENCE</scope>
</reference>
<dbReference type="PROSITE" id="PS00375">
    <property type="entry name" value="UDPGT"/>
    <property type="match status" value="1"/>
</dbReference>
<keyword evidence="3" id="KW-1133">Transmembrane helix</keyword>
<dbReference type="PANTHER" id="PTHR48050:SF13">
    <property type="entry name" value="STEROL 3-BETA-GLUCOSYLTRANSFERASE UGT80A2"/>
    <property type="match status" value="1"/>
</dbReference>
<dbReference type="GeneID" id="107367594"/>
<dbReference type="Pfam" id="PF00201">
    <property type="entry name" value="UDPGT"/>
    <property type="match status" value="1"/>
</dbReference>
<evidence type="ECO:0000256" key="1">
    <source>
        <dbReference type="ARBA" id="ARBA00022679"/>
    </source>
</evidence>
<evidence type="ECO:0000313" key="5">
    <source>
        <dbReference type="EnsemblMetazoa" id="tetur22g00440.1"/>
    </source>
</evidence>
<dbReference type="AlphaFoldDB" id="T1KUL5"/>
<evidence type="ECO:0000313" key="4">
    <source>
        <dbReference type="EMBL" id="AHX56888.1"/>
    </source>
</evidence>
<dbReference type="OrthoDB" id="5835829at2759"/>
<dbReference type="HOGENOM" id="CLU_000537_0_0_1"/>
<dbReference type="GO" id="GO:0015020">
    <property type="term" value="F:glucuronosyltransferase activity"/>
    <property type="evidence" value="ECO:0007669"/>
    <property type="project" value="UniProtKB-EC"/>
</dbReference>
<reference evidence="5" key="4">
    <citation type="submission" date="2015-06" db="UniProtKB">
        <authorList>
            <consortium name="EnsemblMetazoa"/>
        </authorList>
    </citation>
    <scope>IDENTIFICATION</scope>
</reference>
<dbReference type="CDD" id="cd03784">
    <property type="entry name" value="GT1_Gtf-like"/>
    <property type="match status" value="1"/>
</dbReference>
<comment type="catalytic activity">
    <reaction evidence="3">
        <text>glucuronate acceptor + UDP-alpha-D-glucuronate = acceptor beta-D-glucuronoside + UDP + H(+)</text>
        <dbReference type="Rhea" id="RHEA:21032"/>
        <dbReference type="ChEBI" id="CHEBI:15378"/>
        <dbReference type="ChEBI" id="CHEBI:58052"/>
        <dbReference type="ChEBI" id="CHEBI:58223"/>
        <dbReference type="ChEBI" id="CHEBI:132367"/>
        <dbReference type="ChEBI" id="CHEBI:132368"/>
        <dbReference type="EC" id="2.4.1.17"/>
    </reaction>
</comment>
<reference evidence="4" key="3">
    <citation type="submission" date="2014-03" db="EMBL/GenBank/DDBJ databases">
        <authorList>
            <person name="Ahn S.-J."/>
            <person name="Dermauw W."/>
            <person name="Wybouw N."/>
            <person name="Heckel D.G."/>
            <person name="Van Leeuwen T."/>
        </authorList>
    </citation>
    <scope>NUCLEOTIDE SEQUENCE</scope>
</reference>
<keyword evidence="6" id="KW-1185">Reference proteome</keyword>
<dbReference type="OMA" id="DICLCDY"/>
<sequence length="436" mass="49159">MDDANKPLKILMTSMIDFGHLNSCLGIGYLLVKRGHQVYLAHFPKNKSIIEKQGIKFISLYDYADEGAQLSDAVPRSSSNFKPRFERSLKMDPLEALKEQIATGSINTGFVNILERYKAENVVMHKIVDQLKPDICLCDYLYPLPWMFTVDCPVIPVKSTNPVGLYRGPPSNSGYSVKDSTELWDEFKALNEKVNQPILDKVNEIFQLFNVQFIHRDHVKYFGIYIYPGPLDYHELAPPKEKWVRLDSALREHDATEFELPEKLKDKPGKLIYISMGTLISAVTELLTMILTPLANSPHRFIVSTGPNGDSIKLHDNMWGDKFVDQVALLPKVDLFITHGGSNSLIEGLTAGKPLIVIPQFGDQPDNAQRVADLGLGVRLNLHEFSGEKLLKAIEDVLNNKEIHLNVARVSEELKKSGSKEKVVTLIEKLARNKRL</sequence>
<dbReference type="EMBL" id="KJ584761">
    <property type="protein sequence ID" value="AHX56888.1"/>
    <property type="molecule type" value="mRNA"/>
</dbReference>
<evidence type="ECO:0000256" key="3">
    <source>
        <dbReference type="RuleBase" id="RU362059"/>
    </source>
</evidence>
<dbReference type="InterPro" id="IPR002213">
    <property type="entry name" value="UDP_glucos_trans"/>
</dbReference>
<dbReference type="PANTHER" id="PTHR48050">
    <property type="entry name" value="STEROL 3-BETA-GLUCOSYLTRANSFERASE"/>
    <property type="match status" value="1"/>
</dbReference>
<dbReference type="InterPro" id="IPR035595">
    <property type="entry name" value="UDP_glycos_trans_CS"/>
</dbReference>
<evidence type="ECO:0000256" key="2">
    <source>
        <dbReference type="RuleBase" id="RU003718"/>
    </source>
</evidence>
<dbReference type="eggNOG" id="KOG1192">
    <property type="taxonomic scope" value="Eukaryota"/>
</dbReference>